<protein>
    <submittedName>
        <fullName evidence="2">Uncharacterized protein</fullName>
    </submittedName>
</protein>
<name>A0A0S6VUD5_9BACT</name>
<dbReference type="AlphaFoldDB" id="A0A0S6VUD5"/>
<evidence type="ECO:0000313" key="3">
    <source>
        <dbReference type="Proteomes" id="UP000030700"/>
    </source>
</evidence>
<gene>
    <name evidence="2" type="ORF">U14_00379</name>
</gene>
<keyword evidence="3" id="KW-1185">Reference proteome</keyword>
<dbReference type="EMBL" id="DF820455">
    <property type="protein sequence ID" value="GAK49161.1"/>
    <property type="molecule type" value="Genomic_DNA"/>
</dbReference>
<dbReference type="STRING" id="1499966.U14_00379"/>
<proteinExistence type="predicted"/>
<reference evidence="2" key="1">
    <citation type="journal article" date="2015" name="PeerJ">
        <title>First genomic representation of candidate bacterial phylum KSB3 points to enhanced environmental sensing as a trigger of wastewater bulking.</title>
        <authorList>
            <person name="Sekiguchi Y."/>
            <person name="Ohashi A."/>
            <person name="Parks D.H."/>
            <person name="Yamauchi T."/>
            <person name="Tyson G.W."/>
            <person name="Hugenholtz P."/>
        </authorList>
    </citation>
    <scope>NUCLEOTIDE SEQUENCE [LARGE SCALE GENOMIC DNA]</scope>
</reference>
<evidence type="ECO:0000313" key="2">
    <source>
        <dbReference type="EMBL" id="GAK49161.1"/>
    </source>
</evidence>
<dbReference type="HOGENOM" id="CLU_1709639_0_0_0"/>
<accession>A0A0S6VUD5</accession>
<evidence type="ECO:0000256" key="1">
    <source>
        <dbReference type="SAM" id="MobiDB-lite"/>
    </source>
</evidence>
<sequence length="153" mass="17057">MDKFAIIIVLYVIATIFRLLSSAAKNQPPGKKTTQIRLKPEDLQRIAKRRQQTPKSLQLSTTATTPPPLPELAEPFFAPPPDEETISVAEELPEALEVREDEGVAALVDYSSAERASFLNAPLNKQVFQGMIWAEILRPPVSMRQQRSFISGD</sequence>
<feature type="region of interest" description="Disordered" evidence="1">
    <location>
        <begin position="47"/>
        <end position="77"/>
    </location>
</feature>
<organism evidence="2">
    <name type="scientific">Candidatus Moduliflexus flocculans</name>
    <dbReference type="NCBI Taxonomy" id="1499966"/>
    <lineage>
        <taxon>Bacteria</taxon>
        <taxon>Candidatus Moduliflexota</taxon>
        <taxon>Candidatus Moduliflexia</taxon>
        <taxon>Candidatus Moduliflexales</taxon>
        <taxon>Candidatus Moduliflexaceae</taxon>
    </lineage>
</organism>
<dbReference type="Proteomes" id="UP000030700">
    <property type="component" value="Unassembled WGS sequence"/>
</dbReference>